<name>A0ABT6EUD9_9SYNE</name>
<keyword evidence="2" id="KW-1185">Reference proteome</keyword>
<evidence type="ECO:0000313" key="2">
    <source>
        <dbReference type="Proteomes" id="UP001154265"/>
    </source>
</evidence>
<dbReference type="EMBL" id="JAKKUT010000001">
    <property type="protein sequence ID" value="MDG2989492.1"/>
    <property type="molecule type" value="Genomic_DNA"/>
</dbReference>
<reference evidence="1" key="1">
    <citation type="journal article" date="2022" name="Genome Biol. Evol.">
        <title>A New Gene Family Diagnostic for Intracellular Biomineralization of Amorphous Ca Carbonates by Cyanobacteria.</title>
        <authorList>
            <person name="Benzerara K."/>
            <person name="Duprat E."/>
            <person name="Bitard-Feildel T."/>
            <person name="Caumes G."/>
            <person name="Cassier-Chauvat C."/>
            <person name="Chauvat F."/>
            <person name="Dezi M."/>
            <person name="Diop S.I."/>
            <person name="Gaschignard G."/>
            <person name="Gorgen S."/>
            <person name="Gugger M."/>
            <person name="Lopez-Garcia P."/>
            <person name="Millet M."/>
            <person name="Skouri-Panet F."/>
            <person name="Moreira D."/>
            <person name="Callebaut I."/>
        </authorList>
    </citation>
    <scope>NUCLEOTIDE SEQUENCE</scope>
    <source>
        <strain evidence="1">G9</strain>
    </source>
</reference>
<dbReference type="Proteomes" id="UP001154265">
    <property type="component" value="Unassembled WGS sequence"/>
</dbReference>
<organism evidence="1 2">
    <name type="scientific">Candidatus Synechococcus calcipolaris G9</name>
    <dbReference type="NCBI Taxonomy" id="1497997"/>
    <lineage>
        <taxon>Bacteria</taxon>
        <taxon>Bacillati</taxon>
        <taxon>Cyanobacteriota</taxon>
        <taxon>Cyanophyceae</taxon>
        <taxon>Synechococcales</taxon>
        <taxon>Synechococcaceae</taxon>
        <taxon>Synechococcus</taxon>
    </lineage>
</organism>
<comment type="caution">
    <text evidence="1">The sequence shown here is derived from an EMBL/GenBank/DDBJ whole genome shotgun (WGS) entry which is preliminary data.</text>
</comment>
<gene>
    <name evidence="1" type="ORF">L3556_00880</name>
</gene>
<proteinExistence type="predicted"/>
<reference evidence="1" key="2">
    <citation type="submission" date="2022-01" db="EMBL/GenBank/DDBJ databases">
        <authorList>
            <person name="Zivanovic Y."/>
            <person name="Moreira D."/>
            <person name="Lopez-Garcia P."/>
        </authorList>
    </citation>
    <scope>NUCLEOTIDE SEQUENCE</scope>
    <source>
        <strain evidence="1">G9</strain>
    </source>
</reference>
<accession>A0ABT6EUD9</accession>
<dbReference type="RefSeq" id="WP_277865415.1">
    <property type="nucleotide sequence ID" value="NZ_JAKKUT010000001.1"/>
</dbReference>
<sequence>MKIHPQLEQMINTARDLVYDKAYQSGDPMPRSLDKVDMAIAGIMRQRFEKCLDDLWDQVIKELSAQD</sequence>
<evidence type="ECO:0000313" key="1">
    <source>
        <dbReference type="EMBL" id="MDG2989492.1"/>
    </source>
</evidence>
<protein>
    <submittedName>
        <fullName evidence="1">Uncharacterized protein</fullName>
    </submittedName>
</protein>